<gene>
    <name evidence="2" type="ORF">NCTC10684_03527</name>
</gene>
<reference evidence="2 3" key="1">
    <citation type="submission" date="2018-06" db="EMBL/GenBank/DDBJ databases">
        <authorList>
            <consortium name="Pathogen Informatics"/>
            <person name="Doyle S."/>
        </authorList>
    </citation>
    <scope>NUCLEOTIDE SEQUENCE [LARGE SCALE GENOMIC DNA]</scope>
    <source>
        <strain evidence="2 3">NCTC10684</strain>
    </source>
</reference>
<evidence type="ECO:0000256" key="1">
    <source>
        <dbReference type="SAM" id="MobiDB-lite"/>
    </source>
</evidence>
<evidence type="ECO:0000313" key="3">
    <source>
        <dbReference type="Proteomes" id="UP000254701"/>
    </source>
</evidence>
<feature type="region of interest" description="Disordered" evidence="1">
    <location>
        <begin position="40"/>
        <end position="79"/>
    </location>
</feature>
<name>A0A380WMP1_AMIAI</name>
<evidence type="ECO:0000313" key="2">
    <source>
        <dbReference type="EMBL" id="SUU90273.1"/>
    </source>
</evidence>
<dbReference type="EMBL" id="UFSM01000001">
    <property type="protein sequence ID" value="SUU90273.1"/>
    <property type="molecule type" value="Genomic_DNA"/>
</dbReference>
<feature type="compositionally biased region" description="Basic and acidic residues" evidence="1">
    <location>
        <begin position="58"/>
        <end position="79"/>
    </location>
</feature>
<organism evidence="2 3">
    <name type="scientific">Aminobacter aminovorans</name>
    <name type="common">Chelatobacter heintzii</name>
    <dbReference type="NCBI Taxonomy" id="83263"/>
    <lineage>
        <taxon>Bacteria</taxon>
        <taxon>Pseudomonadati</taxon>
        <taxon>Pseudomonadota</taxon>
        <taxon>Alphaproteobacteria</taxon>
        <taxon>Hyphomicrobiales</taxon>
        <taxon>Phyllobacteriaceae</taxon>
        <taxon>Aminobacter</taxon>
    </lineage>
</organism>
<dbReference type="RefSeq" id="WP_115732300.1">
    <property type="nucleotide sequence ID" value="NZ_BAAAVY010000002.1"/>
</dbReference>
<dbReference type="Pfam" id="PF09954">
    <property type="entry name" value="DUF2188"/>
    <property type="match status" value="1"/>
</dbReference>
<evidence type="ECO:0008006" key="4">
    <source>
        <dbReference type="Google" id="ProtNLM"/>
    </source>
</evidence>
<proteinExistence type="predicted"/>
<accession>A0A380WMP1</accession>
<dbReference type="Proteomes" id="UP000254701">
    <property type="component" value="Unassembled WGS sequence"/>
</dbReference>
<dbReference type="InterPro" id="IPR018691">
    <property type="entry name" value="DUF2188"/>
</dbReference>
<dbReference type="OrthoDB" id="7596641at2"/>
<protein>
    <recommendedName>
        <fullName evidence="4">DUF2188 domain-containing protein</fullName>
    </recommendedName>
</protein>
<sequence length="79" mass="8708">MAKLVYEIVQHDGGWAYKVGDTFSETFPTHDHALQAAETAAAEQRVAGSTDGIQYEDADGRWHDELAKGDDRPETEVSD</sequence>
<dbReference type="AlphaFoldDB" id="A0A380WMP1"/>